<evidence type="ECO:0000256" key="1">
    <source>
        <dbReference type="ARBA" id="ARBA00004141"/>
    </source>
</evidence>
<evidence type="ECO:0000256" key="5">
    <source>
        <dbReference type="SAM" id="Phobius"/>
    </source>
</evidence>
<dbReference type="Proteomes" id="UP000663792">
    <property type="component" value="Unassembled WGS sequence"/>
</dbReference>
<evidence type="ECO:0000256" key="4">
    <source>
        <dbReference type="ARBA" id="ARBA00023136"/>
    </source>
</evidence>
<reference evidence="7" key="1">
    <citation type="submission" date="2021-01" db="EMBL/GenBank/DDBJ databases">
        <title>YIM 132084 draft genome.</title>
        <authorList>
            <person name="An D."/>
        </authorList>
    </citation>
    <scope>NUCLEOTIDE SEQUENCE</scope>
    <source>
        <strain evidence="7">YIM 132084</strain>
    </source>
</reference>
<dbReference type="EMBL" id="JAERWK010000020">
    <property type="protein sequence ID" value="MBM9468708.1"/>
    <property type="molecule type" value="Genomic_DNA"/>
</dbReference>
<keyword evidence="2 5" id="KW-0812">Transmembrane</keyword>
<dbReference type="Pfam" id="PF07291">
    <property type="entry name" value="MauE"/>
    <property type="match status" value="1"/>
</dbReference>
<sequence length="188" mass="18990">MGMADALVGVLAACAVLLAGAGLAKLLRPLPAVDALDRADIPGLTVLARVPLMRLVGLAEIAVAVAVLGPGGRWPAVLLAGCYAALAVVAWQLAVRTPGADCGCFGAAASPLTGWHVVVNLVGVAVGVLAAVLDPPSWWSAVTTGPVLDALLLTAAVLLLAWLLMTLMTALPALLRRLSEPDRMVANG</sequence>
<proteinExistence type="predicted"/>
<protein>
    <recommendedName>
        <fullName evidence="6">Methylamine utilisation protein MauE domain-containing protein</fullName>
    </recommendedName>
</protein>
<keyword evidence="3 5" id="KW-1133">Transmembrane helix</keyword>
<organism evidence="7 8">
    <name type="scientific">Nakamurella leprariae</name>
    <dbReference type="NCBI Taxonomy" id="2803911"/>
    <lineage>
        <taxon>Bacteria</taxon>
        <taxon>Bacillati</taxon>
        <taxon>Actinomycetota</taxon>
        <taxon>Actinomycetes</taxon>
        <taxon>Nakamurellales</taxon>
        <taxon>Nakamurellaceae</taxon>
        <taxon>Nakamurella</taxon>
    </lineage>
</organism>
<dbReference type="GO" id="GO:0016020">
    <property type="term" value="C:membrane"/>
    <property type="evidence" value="ECO:0007669"/>
    <property type="project" value="UniProtKB-SubCell"/>
</dbReference>
<feature type="transmembrane region" description="Helical" evidence="5">
    <location>
        <begin position="114"/>
        <end position="135"/>
    </location>
</feature>
<dbReference type="InterPro" id="IPR009908">
    <property type="entry name" value="Methylamine_util_MauE"/>
</dbReference>
<dbReference type="GO" id="GO:0030416">
    <property type="term" value="P:methylamine metabolic process"/>
    <property type="evidence" value="ECO:0007669"/>
    <property type="project" value="InterPro"/>
</dbReference>
<evidence type="ECO:0000256" key="3">
    <source>
        <dbReference type="ARBA" id="ARBA00022989"/>
    </source>
</evidence>
<evidence type="ECO:0000313" key="7">
    <source>
        <dbReference type="EMBL" id="MBM9468708.1"/>
    </source>
</evidence>
<gene>
    <name evidence="7" type="ORF">JL106_15605</name>
</gene>
<comment type="caution">
    <text evidence="7">The sequence shown here is derived from an EMBL/GenBank/DDBJ whole genome shotgun (WGS) entry which is preliminary data.</text>
</comment>
<keyword evidence="8" id="KW-1185">Reference proteome</keyword>
<keyword evidence="4 5" id="KW-0472">Membrane</keyword>
<evidence type="ECO:0000259" key="6">
    <source>
        <dbReference type="Pfam" id="PF07291"/>
    </source>
</evidence>
<feature type="transmembrane region" description="Helical" evidence="5">
    <location>
        <begin position="76"/>
        <end position="94"/>
    </location>
</feature>
<feature type="domain" description="Methylamine utilisation protein MauE" evidence="6">
    <location>
        <begin position="9"/>
        <end position="131"/>
    </location>
</feature>
<accession>A0A938YIX9</accession>
<name>A0A938YIX9_9ACTN</name>
<dbReference type="AlphaFoldDB" id="A0A938YIX9"/>
<evidence type="ECO:0000313" key="8">
    <source>
        <dbReference type="Proteomes" id="UP000663792"/>
    </source>
</evidence>
<evidence type="ECO:0000256" key="2">
    <source>
        <dbReference type="ARBA" id="ARBA00022692"/>
    </source>
</evidence>
<comment type="subcellular location">
    <subcellularLocation>
        <location evidence="1">Membrane</location>
        <topology evidence="1">Multi-pass membrane protein</topology>
    </subcellularLocation>
</comment>
<feature type="transmembrane region" description="Helical" evidence="5">
    <location>
        <begin position="147"/>
        <end position="175"/>
    </location>
</feature>